<dbReference type="SUPFAM" id="SSF49899">
    <property type="entry name" value="Concanavalin A-like lectins/glucanases"/>
    <property type="match status" value="1"/>
</dbReference>
<organism evidence="7 8">
    <name type="scientific">Galemys pyrenaicus</name>
    <name type="common">Iberian desman</name>
    <name type="synonym">Pyrenean desman</name>
    <dbReference type="NCBI Taxonomy" id="202257"/>
    <lineage>
        <taxon>Eukaryota</taxon>
        <taxon>Metazoa</taxon>
        <taxon>Chordata</taxon>
        <taxon>Craniata</taxon>
        <taxon>Vertebrata</taxon>
        <taxon>Euteleostomi</taxon>
        <taxon>Mammalia</taxon>
        <taxon>Eutheria</taxon>
        <taxon>Laurasiatheria</taxon>
        <taxon>Eulipotyphla</taxon>
        <taxon>Talpidae</taxon>
        <taxon>Galemys</taxon>
    </lineage>
</organism>
<dbReference type="OrthoDB" id="654191at2759"/>
<dbReference type="InterPro" id="IPR006574">
    <property type="entry name" value="PRY"/>
</dbReference>
<dbReference type="PROSITE" id="PS50188">
    <property type="entry name" value="B302_SPRY"/>
    <property type="match status" value="1"/>
</dbReference>
<name>A0A8J6DU38_GALPY</name>
<keyword evidence="3" id="KW-0862">Zinc</keyword>
<gene>
    <name evidence="7" type="ORF">J0S82_004295</name>
</gene>
<evidence type="ECO:0000256" key="3">
    <source>
        <dbReference type="ARBA" id="ARBA00022833"/>
    </source>
</evidence>
<keyword evidence="1" id="KW-0479">Metal-binding</keyword>
<dbReference type="PRINTS" id="PR01407">
    <property type="entry name" value="BUTYPHLNCDUF"/>
</dbReference>
<keyword evidence="2 4" id="KW-0863">Zinc-finger</keyword>
<evidence type="ECO:0000313" key="7">
    <source>
        <dbReference type="EMBL" id="KAG8520821.1"/>
    </source>
</evidence>
<dbReference type="Pfam" id="PF15227">
    <property type="entry name" value="zf-C3HC4_4"/>
    <property type="match status" value="1"/>
</dbReference>
<reference evidence="7" key="1">
    <citation type="journal article" date="2021" name="Evol. Appl.">
        <title>The genome of the Pyrenean desman and the effects of bottlenecks and inbreeding on the genomic landscape of an endangered species.</title>
        <authorList>
            <person name="Escoda L."/>
            <person name="Castresana J."/>
        </authorList>
    </citation>
    <scope>NUCLEOTIDE SEQUENCE</scope>
    <source>
        <strain evidence="7">IBE-C5619</strain>
    </source>
</reference>
<keyword evidence="8" id="KW-1185">Reference proteome</keyword>
<dbReference type="SMART" id="SM00184">
    <property type="entry name" value="RING"/>
    <property type="match status" value="1"/>
</dbReference>
<dbReference type="PANTHER" id="PTHR24103">
    <property type="entry name" value="E3 UBIQUITIN-PROTEIN LIGASE TRIM"/>
    <property type="match status" value="1"/>
</dbReference>
<dbReference type="SUPFAM" id="SSF57850">
    <property type="entry name" value="RING/U-box"/>
    <property type="match status" value="1"/>
</dbReference>
<dbReference type="SMART" id="SM00589">
    <property type="entry name" value="PRY"/>
    <property type="match status" value="1"/>
</dbReference>
<protein>
    <submittedName>
        <fullName evidence="7">Tripartite motif-containing protein 60</fullName>
    </submittedName>
</protein>
<evidence type="ECO:0000256" key="4">
    <source>
        <dbReference type="PROSITE-ProRule" id="PRU00175"/>
    </source>
</evidence>
<dbReference type="InterPro" id="IPR043136">
    <property type="entry name" value="B30.2/SPRY_sf"/>
</dbReference>
<dbReference type="PROSITE" id="PS00518">
    <property type="entry name" value="ZF_RING_1"/>
    <property type="match status" value="1"/>
</dbReference>
<dbReference type="InterPro" id="IPR050143">
    <property type="entry name" value="TRIM/RBCC"/>
</dbReference>
<dbReference type="InterPro" id="IPR003879">
    <property type="entry name" value="Butyrophylin_SPRY"/>
</dbReference>
<evidence type="ECO:0000256" key="1">
    <source>
        <dbReference type="ARBA" id="ARBA00022723"/>
    </source>
</evidence>
<proteinExistence type="predicted"/>
<feature type="domain" description="B30.2/SPRY" evidence="6">
    <location>
        <begin position="288"/>
        <end position="491"/>
    </location>
</feature>
<dbReference type="AlphaFoldDB" id="A0A8J6DU38"/>
<dbReference type="InterPro" id="IPR013083">
    <property type="entry name" value="Znf_RING/FYVE/PHD"/>
</dbReference>
<dbReference type="PROSITE" id="PS50089">
    <property type="entry name" value="ZF_RING_2"/>
    <property type="match status" value="1"/>
</dbReference>
<sequence>MVTSETTQTGSKLPQSLLKEIYLRDKVAKNHQPGLRLFPDKEAPLVKKNWREGQHRLKGVCPESTWCTMAFAARLAELQAQASCPLCLDYLRHPVTLDCGHNFCGCCIQQRWADLQDVLPCPVCLGHCAARSPRRNTQLRHVVDCVRQLPAQRAPGQEGGPCCSACPDHQHHALTPLEPAAARHRRRLKSCLALLKSQLEEAERGREMHISKSIELTWKMENCKQELLPEFEGLQAVLKNEQVSAQARMLIEEKIVDKKVPENKSQMVTHLCALENLLTATAEQCLRGDLGLLTSVKRLHDSTFQADLRLDPDKAHPGLLVSEDRRSVTLTATPPDCLGGARGRLSYPGVQSREGFNAGRHFWQVEARGTGLWSLGVSRASSGTKAARSLCLSPASWQFQPSLQQKTVLTEWREGAGVEANWQVEGISVTRSTGTEEPWSVLTSMQEGIMWEQQRELRIIKMMCKVQSSIQFAMAMTPSVHIQNIRLLPTT</sequence>
<dbReference type="InterPro" id="IPR013320">
    <property type="entry name" value="ConA-like_dom_sf"/>
</dbReference>
<evidence type="ECO:0000259" key="6">
    <source>
        <dbReference type="PROSITE" id="PS50188"/>
    </source>
</evidence>
<comment type="caution">
    <text evidence="7">The sequence shown here is derived from an EMBL/GenBank/DDBJ whole genome shotgun (WGS) entry which is preliminary data.</text>
</comment>
<dbReference type="InterPro" id="IPR001841">
    <property type="entry name" value="Znf_RING"/>
</dbReference>
<dbReference type="Gene3D" id="2.60.120.920">
    <property type="match status" value="1"/>
</dbReference>
<feature type="domain" description="RING-type" evidence="5">
    <location>
        <begin position="84"/>
        <end position="124"/>
    </location>
</feature>
<dbReference type="Proteomes" id="UP000700334">
    <property type="component" value="Unassembled WGS sequence"/>
</dbReference>
<dbReference type="GO" id="GO:0008270">
    <property type="term" value="F:zinc ion binding"/>
    <property type="evidence" value="ECO:0007669"/>
    <property type="project" value="UniProtKB-KW"/>
</dbReference>
<dbReference type="InterPro" id="IPR017907">
    <property type="entry name" value="Znf_RING_CS"/>
</dbReference>
<dbReference type="InterPro" id="IPR001870">
    <property type="entry name" value="B30.2/SPRY"/>
</dbReference>
<dbReference type="EMBL" id="JAGFMF010011504">
    <property type="protein sequence ID" value="KAG8520821.1"/>
    <property type="molecule type" value="Genomic_DNA"/>
</dbReference>
<dbReference type="Gene3D" id="3.30.40.10">
    <property type="entry name" value="Zinc/RING finger domain, C3HC4 (zinc finger)"/>
    <property type="match status" value="1"/>
</dbReference>
<evidence type="ECO:0000259" key="5">
    <source>
        <dbReference type="PROSITE" id="PS50089"/>
    </source>
</evidence>
<evidence type="ECO:0000313" key="8">
    <source>
        <dbReference type="Proteomes" id="UP000700334"/>
    </source>
</evidence>
<evidence type="ECO:0000256" key="2">
    <source>
        <dbReference type="ARBA" id="ARBA00022771"/>
    </source>
</evidence>
<accession>A0A8J6DU38</accession>